<keyword evidence="1" id="KW-0812">Transmembrane</keyword>
<gene>
    <name evidence="2" type="ORF">RRG08_037074</name>
</gene>
<evidence type="ECO:0000313" key="3">
    <source>
        <dbReference type="Proteomes" id="UP001283361"/>
    </source>
</evidence>
<dbReference type="AlphaFoldDB" id="A0AAE0ZWE6"/>
<organism evidence="2 3">
    <name type="scientific">Elysia crispata</name>
    <name type="common">lettuce slug</name>
    <dbReference type="NCBI Taxonomy" id="231223"/>
    <lineage>
        <taxon>Eukaryota</taxon>
        <taxon>Metazoa</taxon>
        <taxon>Spiralia</taxon>
        <taxon>Lophotrochozoa</taxon>
        <taxon>Mollusca</taxon>
        <taxon>Gastropoda</taxon>
        <taxon>Heterobranchia</taxon>
        <taxon>Euthyneura</taxon>
        <taxon>Panpulmonata</taxon>
        <taxon>Sacoglossa</taxon>
        <taxon>Placobranchoidea</taxon>
        <taxon>Plakobranchidae</taxon>
        <taxon>Elysia</taxon>
    </lineage>
</organism>
<keyword evidence="3" id="KW-1185">Reference proteome</keyword>
<protein>
    <submittedName>
        <fullName evidence="2">Uncharacterized protein</fullName>
    </submittedName>
</protein>
<sequence length="156" mass="17158">MRPYVGFAVMSCNAPICFDVSKNLPAEECATIIALSCGEPDFSHETIVIKQRPRPNCQSVELAWVSRSPMTSSDRTSAPIFFSFFAYNLEDRDVGTGETTWTLGLQVVKPAQCVMLANQQKPFVGGGFAVAFVVLIVLVNISYPDATENDMNYFLS</sequence>
<proteinExistence type="predicted"/>
<comment type="caution">
    <text evidence="2">The sequence shown here is derived from an EMBL/GenBank/DDBJ whole genome shotgun (WGS) entry which is preliminary data.</text>
</comment>
<dbReference type="Proteomes" id="UP001283361">
    <property type="component" value="Unassembled WGS sequence"/>
</dbReference>
<accession>A0AAE0ZWE6</accession>
<evidence type="ECO:0000313" key="2">
    <source>
        <dbReference type="EMBL" id="KAK3776568.1"/>
    </source>
</evidence>
<evidence type="ECO:0000256" key="1">
    <source>
        <dbReference type="SAM" id="Phobius"/>
    </source>
</evidence>
<reference evidence="2" key="1">
    <citation type="journal article" date="2023" name="G3 (Bethesda)">
        <title>A reference genome for the long-term kleptoplast-retaining sea slug Elysia crispata morphotype clarki.</title>
        <authorList>
            <person name="Eastman K.E."/>
            <person name="Pendleton A.L."/>
            <person name="Shaikh M.A."/>
            <person name="Suttiyut T."/>
            <person name="Ogas R."/>
            <person name="Tomko P."/>
            <person name="Gavelis G."/>
            <person name="Widhalm J.R."/>
            <person name="Wisecaver J.H."/>
        </authorList>
    </citation>
    <scope>NUCLEOTIDE SEQUENCE</scope>
    <source>
        <strain evidence="2">ECLA1</strain>
    </source>
</reference>
<feature type="transmembrane region" description="Helical" evidence="1">
    <location>
        <begin position="123"/>
        <end position="143"/>
    </location>
</feature>
<keyword evidence="1" id="KW-1133">Transmembrane helix</keyword>
<dbReference type="EMBL" id="JAWDGP010003199">
    <property type="protein sequence ID" value="KAK3776568.1"/>
    <property type="molecule type" value="Genomic_DNA"/>
</dbReference>
<name>A0AAE0ZWE6_9GAST</name>
<keyword evidence="1" id="KW-0472">Membrane</keyword>